<proteinExistence type="predicted"/>
<dbReference type="OrthoDB" id="271796at2759"/>
<protein>
    <submittedName>
        <fullName evidence="1">Uncharacterized protein</fullName>
    </submittedName>
</protein>
<dbReference type="OMA" id="YADTRDY"/>
<name>A0A0S4JDH1_BODSA</name>
<evidence type="ECO:0000313" key="1">
    <source>
        <dbReference type="EMBL" id="CUG88139.1"/>
    </source>
</evidence>
<dbReference type="EMBL" id="CYKH01001618">
    <property type="protein sequence ID" value="CUG88139.1"/>
    <property type="molecule type" value="Genomic_DNA"/>
</dbReference>
<sequence>MFKASRCVLQASLFRGSYINSSDFALSFPRMQINTHLLDAGLPELKDCKAAFHEDATLNSGKCFSLLQRGREVFTNIPGWQESEAMSNVVRSIAASRIQLVSDYYTPHTTGALLSSSTTGRPAVLMPKIARSQFIFNEASLALSTNVWSFTDVQQLDISCYLVAKLLESISHLHPRREAASVEADHLLPKSLKPLIEQTMKQIDQLIVLSEKAVVQHAEHHNSLRWLPIKLKLCKALTTIALDGNLNIAKDIITRAALQVEEWNKKKSLLSDSKHDLNLGMLMLMRAEISARIFNWTTSPKELIDNDVVQLFRQACDYYSGRFDDPLHHDAVMDLTQASRGAYTQEHTLSEDAVARDAYATCLLGYGNFLLSAPRTNPKEIIFPRGEMFTRNAFLTMPSGSDLIFDDCRSPVPLTIASTRKQSQESLDRALKINRALFPEHRNNAKAGWTLLSMACGFGDLRDYLYSTGLLGNAANVFREQYGEISEEMLHFERIQERLLNGIGSAKEAETRRHRIDVIKSELATYQQQ</sequence>
<reference evidence="2" key="1">
    <citation type="submission" date="2015-09" db="EMBL/GenBank/DDBJ databases">
        <authorList>
            <consortium name="Pathogen Informatics"/>
        </authorList>
    </citation>
    <scope>NUCLEOTIDE SEQUENCE [LARGE SCALE GENOMIC DNA]</scope>
    <source>
        <strain evidence="2">Lake Konstanz</strain>
    </source>
</reference>
<organism evidence="1 2">
    <name type="scientific">Bodo saltans</name>
    <name type="common">Flagellated protozoan</name>
    <dbReference type="NCBI Taxonomy" id="75058"/>
    <lineage>
        <taxon>Eukaryota</taxon>
        <taxon>Discoba</taxon>
        <taxon>Euglenozoa</taxon>
        <taxon>Kinetoplastea</taxon>
        <taxon>Metakinetoplastina</taxon>
        <taxon>Eubodonida</taxon>
        <taxon>Bodonidae</taxon>
        <taxon>Bodo</taxon>
    </lineage>
</organism>
<accession>A0A0S4JDH1</accession>
<dbReference type="VEuPathDB" id="TriTrypDB:BSAL_13890"/>
<gene>
    <name evidence="1" type="ORF">BSAL_13890</name>
</gene>
<dbReference type="AlphaFoldDB" id="A0A0S4JDH1"/>
<evidence type="ECO:0000313" key="2">
    <source>
        <dbReference type="Proteomes" id="UP000051952"/>
    </source>
</evidence>
<keyword evidence="2" id="KW-1185">Reference proteome</keyword>
<dbReference type="Proteomes" id="UP000051952">
    <property type="component" value="Unassembled WGS sequence"/>
</dbReference>